<dbReference type="EMBL" id="JBEXIP010000029">
    <property type="protein sequence ID" value="MET8436713.1"/>
    <property type="molecule type" value="Genomic_DNA"/>
</dbReference>
<evidence type="ECO:0000313" key="1">
    <source>
        <dbReference type="EMBL" id="MET8436713.1"/>
    </source>
</evidence>
<protein>
    <submittedName>
        <fullName evidence="1">Uncharacterized protein</fullName>
    </submittedName>
</protein>
<dbReference type="RefSeq" id="WP_356711598.1">
    <property type="nucleotide sequence ID" value="NZ_JBEXIP010000029.1"/>
</dbReference>
<accession>A0ABV2UFV0</accession>
<organism evidence="1 2">
    <name type="scientific">Streptomyces sp. 900116325</name>
    <dbReference type="NCBI Taxonomy" id="3154295"/>
    <lineage>
        <taxon>Bacteria</taxon>
        <taxon>Bacillati</taxon>
        <taxon>Actinomycetota</taxon>
        <taxon>Actinomycetes</taxon>
        <taxon>Kitasatosporales</taxon>
        <taxon>Streptomycetaceae</taxon>
        <taxon>Streptomyces</taxon>
    </lineage>
</organism>
<evidence type="ECO:0000313" key="2">
    <source>
        <dbReference type="Proteomes" id="UP001550044"/>
    </source>
</evidence>
<reference evidence="1 2" key="1">
    <citation type="submission" date="2024-06" db="EMBL/GenBank/DDBJ databases">
        <title>The Natural Products Discovery Center: Release of the First 8490 Sequenced Strains for Exploring Actinobacteria Biosynthetic Diversity.</title>
        <authorList>
            <person name="Kalkreuter E."/>
            <person name="Kautsar S.A."/>
            <person name="Yang D."/>
            <person name="Bader C.D."/>
            <person name="Teijaro C.N."/>
            <person name="Fluegel L."/>
            <person name="Davis C.M."/>
            <person name="Simpson J.R."/>
            <person name="Lauterbach L."/>
            <person name="Steele A.D."/>
            <person name="Gui C."/>
            <person name="Meng S."/>
            <person name="Li G."/>
            <person name="Viehrig K."/>
            <person name="Ye F."/>
            <person name="Su P."/>
            <person name="Kiefer A.F."/>
            <person name="Nichols A."/>
            <person name="Cepeda A.J."/>
            <person name="Yan W."/>
            <person name="Fan B."/>
            <person name="Jiang Y."/>
            <person name="Adhikari A."/>
            <person name="Zheng C.-J."/>
            <person name="Schuster L."/>
            <person name="Cowan T.M."/>
            <person name="Smanski M.J."/>
            <person name="Chevrette M.G."/>
            <person name="De Carvalho L.P.S."/>
            <person name="Shen B."/>
        </authorList>
    </citation>
    <scope>NUCLEOTIDE SEQUENCE [LARGE SCALE GENOMIC DNA]</scope>
    <source>
        <strain evidence="1 2">NPDC005137</strain>
    </source>
</reference>
<name>A0ABV2UFV0_9ACTN</name>
<dbReference type="Proteomes" id="UP001550044">
    <property type="component" value="Unassembled WGS sequence"/>
</dbReference>
<sequence>MDDLDHLRLLGAEAVVLDPYDGDPRETCHSQKAWQALDTVATHLYSPRTGTEPT</sequence>
<keyword evidence="2" id="KW-1185">Reference proteome</keyword>
<gene>
    <name evidence="1" type="ORF">ABZV61_28835</name>
</gene>
<proteinExistence type="predicted"/>
<comment type="caution">
    <text evidence="1">The sequence shown here is derived from an EMBL/GenBank/DDBJ whole genome shotgun (WGS) entry which is preliminary data.</text>
</comment>